<dbReference type="CDD" id="cd01949">
    <property type="entry name" value="GGDEF"/>
    <property type="match status" value="1"/>
</dbReference>
<protein>
    <recommendedName>
        <fullName evidence="1">diguanylate cyclase</fullName>
        <ecNumber evidence="1">2.7.7.65</ecNumber>
    </recommendedName>
</protein>
<dbReference type="Gene3D" id="3.30.70.270">
    <property type="match status" value="1"/>
</dbReference>
<dbReference type="InterPro" id="IPR003018">
    <property type="entry name" value="GAF"/>
</dbReference>
<evidence type="ECO:0000313" key="4">
    <source>
        <dbReference type="EMBL" id="KIQ67484.1"/>
    </source>
</evidence>
<dbReference type="FunFam" id="3.30.70.270:FF:000001">
    <property type="entry name" value="Diguanylate cyclase domain protein"/>
    <property type="match status" value="1"/>
</dbReference>
<dbReference type="GO" id="GO:0005886">
    <property type="term" value="C:plasma membrane"/>
    <property type="evidence" value="ECO:0007669"/>
    <property type="project" value="TreeGrafter"/>
</dbReference>
<dbReference type="SUPFAM" id="SSF55781">
    <property type="entry name" value="GAF domain-like"/>
    <property type="match status" value="1"/>
</dbReference>
<gene>
    <name evidence="4" type="ORF">Wenmar_03907</name>
</gene>
<evidence type="ECO:0000256" key="1">
    <source>
        <dbReference type="ARBA" id="ARBA00012528"/>
    </source>
</evidence>
<dbReference type="AlphaFoldDB" id="A0A0D0PYH4"/>
<dbReference type="PROSITE" id="PS50887">
    <property type="entry name" value="GGDEF"/>
    <property type="match status" value="1"/>
</dbReference>
<evidence type="ECO:0000256" key="2">
    <source>
        <dbReference type="ARBA" id="ARBA00034247"/>
    </source>
</evidence>
<dbReference type="InterPro" id="IPR050469">
    <property type="entry name" value="Diguanylate_Cyclase"/>
</dbReference>
<organism evidence="4 5">
    <name type="scientific">Wenxinia marina DSM 24838</name>
    <dbReference type="NCBI Taxonomy" id="1123501"/>
    <lineage>
        <taxon>Bacteria</taxon>
        <taxon>Pseudomonadati</taxon>
        <taxon>Pseudomonadota</taxon>
        <taxon>Alphaproteobacteria</taxon>
        <taxon>Rhodobacterales</taxon>
        <taxon>Roseobacteraceae</taxon>
        <taxon>Wenxinia</taxon>
    </lineage>
</organism>
<dbReference type="Pfam" id="PF00990">
    <property type="entry name" value="GGDEF"/>
    <property type="match status" value="1"/>
</dbReference>
<dbReference type="eggNOG" id="COG3706">
    <property type="taxonomic scope" value="Bacteria"/>
</dbReference>
<comment type="caution">
    <text evidence="4">The sequence shown here is derived from an EMBL/GenBank/DDBJ whole genome shotgun (WGS) entry which is preliminary data.</text>
</comment>
<dbReference type="SMART" id="SM00065">
    <property type="entry name" value="GAF"/>
    <property type="match status" value="1"/>
</dbReference>
<evidence type="ECO:0000313" key="5">
    <source>
        <dbReference type="Proteomes" id="UP000035100"/>
    </source>
</evidence>
<dbReference type="GO" id="GO:0043709">
    <property type="term" value="P:cell adhesion involved in single-species biofilm formation"/>
    <property type="evidence" value="ECO:0007669"/>
    <property type="project" value="TreeGrafter"/>
</dbReference>
<dbReference type="Gene3D" id="3.30.450.40">
    <property type="match status" value="1"/>
</dbReference>
<dbReference type="GO" id="GO:1902201">
    <property type="term" value="P:negative regulation of bacterial-type flagellum-dependent cell motility"/>
    <property type="evidence" value="ECO:0007669"/>
    <property type="project" value="TreeGrafter"/>
</dbReference>
<dbReference type="InterPro" id="IPR043128">
    <property type="entry name" value="Rev_trsase/Diguanyl_cyclase"/>
</dbReference>
<dbReference type="NCBIfam" id="TIGR00254">
    <property type="entry name" value="GGDEF"/>
    <property type="match status" value="1"/>
</dbReference>
<keyword evidence="5" id="KW-1185">Reference proteome</keyword>
<proteinExistence type="predicted"/>
<accession>A0A0D0PYH4</accession>
<dbReference type="OrthoDB" id="9799225at2"/>
<name>A0A0D0PYH4_9RHOB</name>
<dbReference type="PANTHER" id="PTHR45138:SF9">
    <property type="entry name" value="DIGUANYLATE CYCLASE DGCM-RELATED"/>
    <property type="match status" value="1"/>
</dbReference>
<dbReference type="RefSeq" id="WP_018301705.1">
    <property type="nucleotide sequence ID" value="NZ_KB902278.1"/>
</dbReference>
<dbReference type="InterPro" id="IPR000160">
    <property type="entry name" value="GGDEF_dom"/>
</dbReference>
<dbReference type="SUPFAM" id="SSF55073">
    <property type="entry name" value="Nucleotide cyclase"/>
    <property type="match status" value="1"/>
</dbReference>
<dbReference type="EMBL" id="AONG01000022">
    <property type="protein sequence ID" value="KIQ67484.1"/>
    <property type="molecule type" value="Genomic_DNA"/>
</dbReference>
<dbReference type="PATRIC" id="fig|1123501.6.peg.4038"/>
<dbReference type="SMART" id="SM00267">
    <property type="entry name" value="GGDEF"/>
    <property type="match status" value="1"/>
</dbReference>
<feature type="domain" description="GGDEF" evidence="3">
    <location>
        <begin position="201"/>
        <end position="333"/>
    </location>
</feature>
<reference evidence="4 5" key="1">
    <citation type="submission" date="2013-01" db="EMBL/GenBank/DDBJ databases">
        <authorList>
            <person name="Fiebig A."/>
            <person name="Goeker M."/>
            <person name="Klenk H.-P.P."/>
        </authorList>
    </citation>
    <scope>NUCLEOTIDE SEQUENCE [LARGE SCALE GENOMIC DNA]</scope>
    <source>
        <strain evidence="4 5">DSM 24838</strain>
    </source>
</reference>
<dbReference type="Pfam" id="PF01590">
    <property type="entry name" value="GAF"/>
    <property type="match status" value="1"/>
</dbReference>
<dbReference type="GO" id="GO:0052621">
    <property type="term" value="F:diguanylate cyclase activity"/>
    <property type="evidence" value="ECO:0007669"/>
    <property type="project" value="UniProtKB-EC"/>
</dbReference>
<evidence type="ECO:0000259" key="3">
    <source>
        <dbReference type="PROSITE" id="PS50887"/>
    </source>
</evidence>
<dbReference type="PANTHER" id="PTHR45138">
    <property type="entry name" value="REGULATORY COMPONENTS OF SENSORY TRANSDUCTION SYSTEM"/>
    <property type="match status" value="1"/>
</dbReference>
<dbReference type="InterPro" id="IPR029787">
    <property type="entry name" value="Nucleotide_cyclase"/>
</dbReference>
<comment type="catalytic activity">
    <reaction evidence="2">
        <text>2 GTP = 3',3'-c-di-GMP + 2 diphosphate</text>
        <dbReference type="Rhea" id="RHEA:24898"/>
        <dbReference type="ChEBI" id="CHEBI:33019"/>
        <dbReference type="ChEBI" id="CHEBI:37565"/>
        <dbReference type="ChEBI" id="CHEBI:58805"/>
        <dbReference type="EC" id="2.7.7.65"/>
    </reaction>
</comment>
<sequence>MSKSWSIESAALKLGDEPGRQSALERLDVLDSDREEQFDTITSLVRSFLDVPVAAVTLLDRDRQWFKSIQGLDLAESPRKVAICDHTIRNRDCLVVSDLSRDGRFHDNPLVTGDPHFRAYAGAPLVTPDGYAVGALCALDVRPREFTGKQVGVLADFAGLVMNQLELRQVADREPLTGLATRRAFRSAIASLIASCRRTSDSAALVIFDLDHFKRINDTFGHRAGDAVLAEVGRIVGRSLRRTDFAARIGGEEFAILMHGVEAEGAAAAADRLRLAIAEAVAPAYPDIRFTASFGTAMLAPGTDTPDDWTDAADRALYEAKAGGRNRVVVAGAG</sequence>
<dbReference type="Proteomes" id="UP000035100">
    <property type="component" value="Unassembled WGS sequence"/>
</dbReference>
<dbReference type="InterPro" id="IPR029016">
    <property type="entry name" value="GAF-like_dom_sf"/>
</dbReference>
<dbReference type="STRING" id="1123501.Wenmar_03907"/>
<dbReference type="EC" id="2.7.7.65" evidence="1"/>